<feature type="transmembrane region" description="Helical" evidence="1">
    <location>
        <begin position="58"/>
        <end position="76"/>
    </location>
</feature>
<dbReference type="AlphaFoldDB" id="A0A226DCJ7"/>
<comment type="caution">
    <text evidence="2">The sequence shown here is derived from an EMBL/GenBank/DDBJ whole genome shotgun (WGS) entry which is preliminary data.</text>
</comment>
<evidence type="ECO:0000256" key="1">
    <source>
        <dbReference type="SAM" id="Phobius"/>
    </source>
</evidence>
<name>A0A226DCJ7_FOLCA</name>
<keyword evidence="1" id="KW-0812">Transmembrane</keyword>
<gene>
    <name evidence="2" type="ORF">Fcan01_22060</name>
</gene>
<dbReference type="Proteomes" id="UP000198287">
    <property type="component" value="Unassembled WGS sequence"/>
</dbReference>
<feature type="transmembrane region" description="Helical" evidence="1">
    <location>
        <begin position="88"/>
        <end position="111"/>
    </location>
</feature>
<evidence type="ECO:0000313" key="2">
    <source>
        <dbReference type="EMBL" id="OXA43295.1"/>
    </source>
</evidence>
<proteinExistence type="predicted"/>
<sequence length="188" mass="21180">MACISTVTTHLGLNCISLLNSACGTLIRKRRTDVDRYFVNVHSCKICFSIGYDFMTPLVSTMMLIGFMTGVILSFISLKMYGIIPTVVYLYCPSLLTVLYVLISILLNMVINVYEDGRVLYVKWLWVLARSGDKAYVGRKLRAIQIPRIYGGLMGFNLYQCTAQTKTVYYEAILSYTITALMSINLGN</sequence>
<organism evidence="2 3">
    <name type="scientific">Folsomia candida</name>
    <name type="common">Springtail</name>
    <dbReference type="NCBI Taxonomy" id="158441"/>
    <lineage>
        <taxon>Eukaryota</taxon>
        <taxon>Metazoa</taxon>
        <taxon>Ecdysozoa</taxon>
        <taxon>Arthropoda</taxon>
        <taxon>Hexapoda</taxon>
        <taxon>Collembola</taxon>
        <taxon>Entomobryomorpha</taxon>
        <taxon>Isotomoidea</taxon>
        <taxon>Isotomidae</taxon>
        <taxon>Proisotominae</taxon>
        <taxon>Folsomia</taxon>
    </lineage>
</organism>
<reference evidence="2 3" key="1">
    <citation type="submission" date="2015-12" db="EMBL/GenBank/DDBJ databases">
        <title>The genome of Folsomia candida.</title>
        <authorList>
            <person name="Faddeeva A."/>
            <person name="Derks M.F."/>
            <person name="Anvar Y."/>
            <person name="Smit S."/>
            <person name="Van Straalen N."/>
            <person name="Roelofs D."/>
        </authorList>
    </citation>
    <scope>NUCLEOTIDE SEQUENCE [LARGE SCALE GENOMIC DNA]</scope>
    <source>
        <strain evidence="2 3">VU population</strain>
        <tissue evidence="2">Whole body</tissue>
    </source>
</reference>
<keyword evidence="1" id="KW-1133">Transmembrane helix</keyword>
<keyword evidence="1" id="KW-0472">Membrane</keyword>
<protein>
    <submittedName>
        <fullName evidence="2">Uncharacterized protein</fullName>
    </submittedName>
</protein>
<dbReference type="EMBL" id="LNIX01000023">
    <property type="protein sequence ID" value="OXA43295.1"/>
    <property type="molecule type" value="Genomic_DNA"/>
</dbReference>
<evidence type="ECO:0000313" key="3">
    <source>
        <dbReference type="Proteomes" id="UP000198287"/>
    </source>
</evidence>
<keyword evidence="3" id="KW-1185">Reference proteome</keyword>
<accession>A0A226DCJ7</accession>